<keyword evidence="5" id="KW-0804">Transcription</keyword>
<dbReference type="RefSeq" id="WP_182338053.1">
    <property type="nucleotide sequence ID" value="NZ_JACGXS010000001.1"/>
</dbReference>
<dbReference type="GO" id="GO:0006355">
    <property type="term" value="P:regulation of DNA-templated transcription"/>
    <property type="evidence" value="ECO:0007669"/>
    <property type="project" value="InterPro"/>
</dbReference>
<sequence>MTDSRILIIEDDLDIGTSLATFLVAKGFAVQLAGNVQDATRVLQQGGIDLILLDVMLPGEDGLSFCRRLDPQDRPRIIMLTALSESMDKVIGLELGADDYVTKPFEPRELLARIRAVLRRTPLADTAAPASVLSLQLKFAGFVFHPYRRLLRSPAGTRISLTGAESDLLLVLCQHPRQVLSRIELIALTRGDGFPIADRSVDLLISRLRRKLSGNSPLDELIHTVRADGYAFHASVSVG</sequence>
<dbReference type="InterPro" id="IPR001867">
    <property type="entry name" value="OmpR/PhoB-type_DNA-bd"/>
</dbReference>
<dbReference type="Gene3D" id="6.10.250.690">
    <property type="match status" value="1"/>
</dbReference>
<comment type="caution">
    <text evidence="10">The sequence shown here is derived from an EMBL/GenBank/DDBJ whole genome shotgun (WGS) entry which is preliminary data.</text>
</comment>
<dbReference type="InterPro" id="IPR011006">
    <property type="entry name" value="CheY-like_superfamily"/>
</dbReference>
<dbReference type="SMART" id="SM00448">
    <property type="entry name" value="REC"/>
    <property type="match status" value="1"/>
</dbReference>
<evidence type="ECO:0000256" key="1">
    <source>
        <dbReference type="ARBA" id="ARBA00022553"/>
    </source>
</evidence>
<protein>
    <submittedName>
        <fullName evidence="10">Response regulator transcription factor</fullName>
    </submittedName>
</protein>
<dbReference type="Pfam" id="PF00486">
    <property type="entry name" value="Trans_reg_C"/>
    <property type="match status" value="1"/>
</dbReference>
<dbReference type="GO" id="GO:0000156">
    <property type="term" value="F:phosphorelay response regulator activity"/>
    <property type="evidence" value="ECO:0007669"/>
    <property type="project" value="TreeGrafter"/>
</dbReference>
<dbReference type="InterPro" id="IPR001789">
    <property type="entry name" value="Sig_transdc_resp-reg_receiver"/>
</dbReference>
<keyword evidence="4 7" id="KW-0238">DNA-binding</keyword>
<keyword evidence="1 6" id="KW-0597">Phosphoprotein</keyword>
<reference evidence="10 11" key="1">
    <citation type="submission" date="2020-08" db="EMBL/GenBank/DDBJ databases">
        <title>Stenotrophomonas tumulicola JCM 30961.</title>
        <authorList>
            <person name="Deng Y."/>
        </authorList>
    </citation>
    <scope>NUCLEOTIDE SEQUENCE [LARGE SCALE GENOMIC DNA]</scope>
    <source>
        <strain evidence="10 11">JCM 30961</strain>
    </source>
</reference>
<feature type="DNA-binding region" description="OmpR/PhoB-type" evidence="7">
    <location>
        <begin position="134"/>
        <end position="234"/>
    </location>
</feature>
<dbReference type="SMART" id="SM00862">
    <property type="entry name" value="Trans_reg_C"/>
    <property type="match status" value="1"/>
</dbReference>
<evidence type="ECO:0000259" key="9">
    <source>
        <dbReference type="PROSITE" id="PS51755"/>
    </source>
</evidence>
<keyword evidence="2" id="KW-0902">Two-component regulatory system</keyword>
<evidence type="ECO:0000313" key="11">
    <source>
        <dbReference type="Proteomes" id="UP000547058"/>
    </source>
</evidence>
<organism evidence="10 11">
    <name type="scientific">Stenotrophomonas tumulicola</name>
    <dbReference type="NCBI Taxonomy" id="1685415"/>
    <lineage>
        <taxon>Bacteria</taxon>
        <taxon>Pseudomonadati</taxon>
        <taxon>Pseudomonadota</taxon>
        <taxon>Gammaproteobacteria</taxon>
        <taxon>Lysobacterales</taxon>
        <taxon>Lysobacteraceae</taxon>
        <taxon>Stenotrophomonas</taxon>
    </lineage>
</organism>
<evidence type="ECO:0000259" key="8">
    <source>
        <dbReference type="PROSITE" id="PS50110"/>
    </source>
</evidence>
<dbReference type="AlphaFoldDB" id="A0A7W3IGF3"/>
<dbReference type="GO" id="GO:0032993">
    <property type="term" value="C:protein-DNA complex"/>
    <property type="evidence" value="ECO:0007669"/>
    <property type="project" value="TreeGrafter"/>
</dbReference>
<evidence type="ECO:0000256" key="4">
    <source>
        <dbReference type="ARBA" id="ARBA00023125"/>
    </source>
</evidence>
<keyword evidence="11" id="KW-1185">Reference proteome</keyword>
<proteinExistence type="predicted"/>
<dbReference type="Pfam" id="PF00072">
    <property type="entry name" value="Response_reg"/>
    <property type="match status" value="1"/>
</dbReference>
<evidence type="ECO:0000256" key="3">
    <source>
        <dbReference type="ARBA" id="ARBA00023015"/>
    </source>
</evidence>
<dbReference type="PROSITE" id="PS50110">
    <property type="entry name" value="RESPONSE_REGULATORY"/>
    <property type="match status" value="1"/>
</dbReference>
<dbReference type="PANTHER" id="PTHR48111:SF4">
    <property type="entry name" value="DNA-BINDING DUAL TRANSCRIPTIONAL REGULATOR OMPR"/>
    <property type="match status" value="1"/>
</dbReference>
<dbReference type="EMBL" id="JACGXS010000001">
    <property type="protein sequence ID" value="MBA8680903.1"/>
    <property type="molecule type" value="Genomic_DNA"/>
</dbReference>
<evidence type="ECO:0000256" key="5">
    <source>
        <dbReference type="ARBA" id="ARBA00023163"/>
    </source>
</evidence>
<name>A0A7W3IGF3_9GAMM</name>
<dbReference type="PROSITE" id="PS51755">
    <property type="entry name" value="OMPR_PHOB"/>
    <property type="match status" value="1"/>
</dbReference>
<evidence type="ECO:0000313" key="10">
    <source>
        <dbReference type="EMBL" id="MBA8680903.1"/>
    </source>
</evidence>
<evidence type="ECO:0000256" key="2">
    <source>
        <dbReference type="ARBA" id="ARBA00023012"/>
    </source>
</evidence>
<dbReference type="GO" id="GO:0005829">
    <property type="term" value="C:cytosol"/>
    <property type="evidence" value="ECO:0007669"/>
    <property type="project" value="TreeGrafter"/>
</dbReference>
<gene>
    <name evidence="10" type="ORF">H4O11_03685</name>
</gene>
<dbReference type="InterPro" id="IPR036388">
    <property type="entry name" value="WH-like_DNA-bd_sf"/>
</dbReference>
<dbReference type="InterPro" id="IPR016032">
    <property type="entry name" value="Sig_transdc_resp-reg_C-effctor"/>
</dbReference>
<dbReference type="Proteomes" id="UP000547058">
    <property type="component" value="Unassembled WGS sequence"/>
</dbReference>
<dbReference type="InterPro" id="IPR039420">
    <property type="entry name" value="WalR-like"/>
</dbReference>
<dbReference type="Gene3D" id="1.10.10.10">
    <property type="entry name" value="Winged helix-like DNA-binding domain superfamily/Winged helix DNA-binding domain"/>
    <property type="match status" value="1"/>
</dbReference>
<dbReference type="Gene3D" id="3.40.50.2300">
    <property type="match status" value="1"/>
</dbReference>
<evidence type="ECO:0000256" key="7">
    <source>
        <dbReference type="PROSITE-ProRule" id="PRU01091"/>
    </source>
</evidence>
<keyword evidence="3" id="KW-0805">Transcription regulation</keyword>
<dbReference type="SUPFAM" id="SSF52172">
    <property type="entry name" value="CheY-like"/>
    <property type="match status" value="1"/>
</dbReference>
<dbReference type="CDD" id="cd00383">
    <property type="entry name" value="trans_reg_C"/>
    <property type="match status" value="1"/>
</dbReference>
<dbReference type="SUPFAM" id="SSF46894">
    <property type="entry name" value="C-terminal effector domain of the bipartite response regulators"/>
    <property type="match status" value="1"/>
</dbReference>
<feature type="domain" description="OmpR/PhoB-type" evidence="9">
    <location>
        <begin position="134"/>
        <end position="234"/>
    </location>
</feature>
<dbReference type="GO" id="GO:0000976">
    <property type="term" value="F:transcription cis-regulatory region binding"/>
    <property type="evidence" value="ECO:0007669"/>
    <property type="project" value="TreeGrafter"/>
</dbReference>
<evidence type="ECO:0000256" key="6">
    <source>
        <dbReference type="PROSITE-ProRule" id="PRU00169"/>
    </source>
</evidence>
<dbReference type="PANTHER" id="PTHR48111">
    <property type="entry name" value="REGULATOR OF RPOS"/>
    <property type="match status" value="1"/>
</dbReference>
<feature type="domain" description="Response regulatory" evidence="8">
    <location>
        <begin position="5"/>
        <end position="118"/>
    </location>
</feature>
<accession>A0A7W3IGF3</accession>
<feature type="modified residue" description="4-aspartylphosphate" evidence="6">
    <location>
        <position position="54"/>
    </location>
</feature>